<feature type="domain" description="NADH-ubiquinone oxidoreductase 51kDa subunit iron-sulphur binding" evidence="8">
    <location>
        <begin position="305"/>
        <end position="387"/>
    </location>
</feature>
<evidence type="ECO:0000256" key="4">
    <source>
        <dbReference type="ARBA" id="ARBA00023004"/>
    </source>
</evidence>
<dbReference type="Gene3D" id="3.40.50.11540">
    <property type="entry name" value="NADH-ubiquinone oxidoreductase 51kDa subunit"/>
    <property type="match status" value="1"/>
</dbReference>
<feature type="compositionally biased region" description="Polar residues" evidence="6">
    <location>
        <begin position="416"/>
        <end position="430"/>
    </location>
</feature>
<accession>A0A2X0K012</accession>
<evidence type="ECO:0000313" key="10">
    <source>
        <dbReference type="Proteomes" id="UP000248889"/>
    </source>
</evidence>
<dbReference type="Gene3D" id="3.10.20.600">
    <property type="match status" value="1"/>
</dbReference>
<evidence type="ECO:0000313" key="9">
    <source>
        <dbReference type="EMBL" id="RAG80829.1"/>
    </source>
</evidence>
<evidence type="ECO:0000256" key="5">
    <source>
        <dbReference type="ARBA" id="ARBA00023014"/>
    </source>
</evidence>
<dbReference type="InterPro" id="IPR011538">
    <property type="entry name" value="Nuo51_FMN-bd"/>
</dbReference>
<evidence type="ECO:0000256" key="6">
    <source>
        <dbReference type="SAM" id="MobiDB-lite"/>
    </source>
</evidence>
<evidence type="ECO:0000256" key="1">
    <source>
        <dbReference type="ARBA" id="ARBA00007523"/>
    </source>
</evidence>
<dbReference type="SUPFAM" id="SSF142019">
    <property type="entry name" value="Nqo1 FMN-binding domain-like"/>
    <property type="match status" value="1"/>
</dbReference>
<comment type="similarity">
    <text evidence="1">Belongs to the complex I 51 kDa subunit family.</text>
</comment>
<evidence type="ECO:0000256" key="3">
    <source>
        <dbReference type="ARBA" id="ARBA00022723"/>
    </source>
</evidence>
<dbReference type="RefSeq" id="WP_111507475.1">
    <property type="nucleotide sequence ID" value="NZ_QKYN01000194.1"/>
</dbReference>
<sequence length="430" mass="43910">MTLIHMAPGRSAPVLGPTPNQVESLACYLSRGGYRSDVGPAELLARAEAVDLRGHGGAGFPTAVKLRAVRDGVGTPVVVANGEEGEPGSVKDRWLLRARPHLVLDGLIRAARITGADRAYVYLSDAAAERGVRAALAERDPGLPVYVVRTEPAYVAGEESAVVRCIDGGPALPKAKPPRVFEHGVGGAPTLVSNVETLARLALLALPVPSAGGSGAGGSALLTLSGTAGAAVLTERQFGVTLRQLAVIQGTFDPSAVLMGGLFGGLLPPDALDLPLDRTRLAEGGTGLGCGAIRFLAPDECPVSVAADAVDYLSVESSRQCGVCVSGTRALRDTLVALADGRCDADGVVKLARWAQGLPGRGACGLLDAAARLAGTLLAGFPHLVEAQRRSPCPVCAATPPDAGRRLRVPVPVPATDTSRPSRSTPACVG</sequence>
<keyword evidence="10" id="KW-1185">Reference proteome</keyword>
<dbReference type="SUPFAM" id="SSF140490">
    <property type="entry name" value="Nqo1C-terminal domain-like"/>
    <property type="match status" value="1"/>
</dbReference>
<comment type="caution">
    <text evidence="9">The sequence shown here is derived from an EMBL/GenBank/DDBJ whole genome shotgun (WGS) entry which is preliminary data.</text>
</comment>
<dbReference type="Gene3D" id="1.20.1440.230">
    <property type="entry name" value="NADH-ubiquinone oxidoreductase 51kDa subunit, iron-sulphur binding domain"/>
    <property type="match status" value="1"/>
</dbReference>
<dbReference type="InterPro" id="IPR037207">
    <property type="entry name" value="Nuop51_4Fe4S-bd_sf"/>
</dbReference>
<dbReference type="Pfam" id="PF01512">
    <property type="entry name" value="Complex1_51K"/>
    <property type="match status" value="1"/>
</dbReference>
<dbReference type="InterPro" id="IPR019575">
    <property type="entry name" value="Nuop51_4Fe4S-bd"/>
</dbReference>
<dbReference type="PANTHER" id="PTHR43578">
    <property type="entry name" value="NADH-QUINONE OXIDOREDUCTASE SUBUNIT F"/>
    <property type="match status" value="1"/>
</dbReference>
<keyword evidence="4" id="KW-0408">Iron</keyword>
<evidence type="ECO:0000256" key="2">
    <source>
        <dbReference type="ARBA" id="ARBA00022485"/>
    </source>
</evidence>
<dbReference type="SUPFAM" id="SSF142984">
    <property type="entry name" value="Nqo1 middle domain-like"/>
    <property type="match status" value="1"/>
</dbReference>
<keyword evidence="3" id="KW-0479">Metal-binding</keyword>
<reference evidence="9 10" key="1">
    <citation type="submission" date="2018-06" db="EMBL/GenBank/DDBJ databases">
        <title>Streptacidiphilus pinicola sp. nov., isolated from pine grove soil.</title>
        <authorList>
            <person name="Roh S.G."/>
            <person name="Park S."/>
            <person name="Kim M.-K."/>
            <person name="Yun B.-R."/>
            <person name="Park J."/>
            <person name="Kim M.J."/>
            <person name="Kim Y.S."/>
            <person name="Kim S.B."/>
        </authorList>
    </citation>
    <scope>NUCLEOTIDE SEQUENCE [LARGE SCALE GENOMIC DNA]</scope>
    <source>
        <strain evidence="9 10">MMS16-CNU450</strain>
    </source>
</reference>
<dbReference type="InterPro" id="IPR037225">
    <property type="entry name" value="Nuo51_FMN-bd_sf"/>
</dbReference>
<feature type="domain" description="NADH-ubiquinone oxidoreductase 51kDa subunit FMN-binding" evidence="7">
    <location>
        <begin position="50"/>
        <end position="201"/>
    </location>
</feature>
<name>A0A2X0K012_9ACTN</name>
<proteinExistence type="inferred from homology"/>
<dbReference type="OrthoDB" id="9805533at2"/>
<dbReference type="Proteomes" id="UP000248889">
    <property type="component" value="Unassembled WGS sequence"/>
</dbReference>
<keyword evidence="2" id="KW-0004">4Fe-4S</keyword>
<dbReference type="GO" id="GO:0051539">
    <property type="term" value="F:4 iron, 4 sulfur cluster binding"/>
    <property type="evidence" value="ECO:0007669"/>
    <property type="project" value="UniProtKB-KW"/>
</dbReference>
<evidence type="ECO:0000259" key="7">
    <source>
        <dbReference type="Pfam" id="PF01512"/>
    </source>
</evidence>
<keyword evidence="5" id="KW-0411">Iron-sulfur</keyword>
<evidence type="ECO:0000259" key="8">
    <source>
        <dbReference type="Pfam" id="PF10589"/>
    </source>
</evidence>
<dbReference type="GO" id="GO:0046872">
    <property type="term" value="F:metal ion binding"/>
    <property type="evidence" value="ECO:0007669"/>
    <property type="project" value="UniProtKB-KW"/>
</dbReference>
<gene>
    <name evidence="9" type="ORF">DN069_36030</name>
</gene>
<dbReference type="EMBL" id="QKYN01000194">
    <property type="protein sequence ID" value="RAG80829.1"/>
    <property type="molecule type" value="Genomic_DNA"/>
</dbReference>
<dbReference type="Pfam" id="PF10589">
    <property type="entry name" value="NADH_4Fe-4S"/>
    <property type="match status" value="1"/>
</dbReference>
<dbReference type="PANTHER" id="PTHR43578:SF3">
    <property type="entry name" value="NADH-QUINONE OXIDOREDUCTASE SUBUNIT F"/>
    <property type="match status" value="1"/>
</dbReference>
<organism evidence="9 10">
    <name type="scientific">Streptacidiphilus pinicola</name>
    <dbReference type="NCBI Taxonomy" id="2219663"/>
    <lineage>
        <taxon>Bacteria</taxon>
        <taxon>Bacillati</taxon>
        <taxon>Actinomycetota</taxon>
        <taxon>Actinomycetes</taxon>
        <taxon>Kitasatosporales</taxon>
        <taxon>Streptomycetaceae</taxon>
        <taxon>Streptacidiphilus</taxon>
    </lineage>
</organism>
<dbReference type="AlphaFoldDB" id="A0A2X0K012"/>
<protein>
    <submittedName>
        <fullName evidence="9">Fe-S-binding domain-containing protein</fullName>
    </submittedName>
</protein>
<feature type="region of interest" description="Disordered" evidence="6">
    <location>
        <begin position="407"/>
        <end position="430"/>
    </location>
</feature>